<evidence type="ECO:0000256" key="5">
    <source>
        <dbReference type="SAM" id="Phobius"/>
    </source>
</evidence>
<evidence type="ECO:0000256" key="4">
    <source>
        <dbReference type="ARBA" id="ARBA00022840"/>
    </source>
</evidence>
<dbReference type="InterPro" id="IPR008271">
    <property type="entry name" value="Ser/Thr_kinase_AS"/>
</dbReference>
<dbReference type="InterPro" id="IPR011009">
    <property type="entry name" value="Kinase-like_dom_sf"/>
</dbReference>
<dbReference type="Pfam" id="PF00069">
    <property type="entry name" value="Pkinase"/>
    <property type="match status" value="1"/>
</dbReference>
<dbReference type="RefSeq" id="WP_184016528.1">
    <property type="nucleotide sequence ID" value="NZ_JACHFD010000004.1"/>
</dbReference>
<keyword evidence="3" id="KW-0418">Kinase</keyword>
<organism evidence="7 8">
    <name type="scientific">Haloferula luteola</name>
    <dbReference type="NCBI Taxonomy" id="595692"/>
    <lineage>
        <taxon>Bacteria</taxon>
        <taxon>Pseudomonadati</taxon>
        <taxon>Verrucomicrobiota</taxon>
        <taxon>Verrucomicrobiia</taxon>
        <taxon>Verrucomicrobiales</taxon>
        <taxon>Verrucomicrobiaceae</taxon>
        <taxon>Haloferula</taxon>
    </lineage>
</organism>
<dbReference type="GO" id="GO:0004674">
    <property type="term" value="F:protein serine/threonine kinase activity"/>
    <property type="evidence" value="ECO:0007669"/>
    <property type="project" value="TreeGrafter"/>
</dbReference>
<dbReference type="Gene3D" id="3.30.200.20">
    <property type="entry name" value="Phosphorylase Kinase, domain 1"/>
    <property type="match status" value="1"/>
</dbReference>
<dbReference type="Proteomes" id="UP000557717">
    <property type="component" value="Unassembled WGS sequence"/>
</dbReference>
<keyword evidence="1" id="KW-0808">Transferase</keyword>
<dbReference type="PANTHER" id="PTHR43289">
    <property type="entry name" value="MITOGEN-ACTIVATED PROTEIN KINASE KINASE KINASE 20-RELATED"/>
    <property type="match status" value="1"/>
</dbReference>
<dbReference type="InterPro" id="IPR000719">
    <property type="entry name" value="Prot_kinase_dom"/>
</dbReference>
<dbReference type="InterPro" id="IPR011990">
    <property type="entry name" value="TPR-like_helical_dom_sf"/>
</dbReference>
<proteinExistence type="predicted"/>
<dbReference type="SUPFAM" id="SSF48452">
    <property type="entry name" value="TPR-like"/>
    <property type="match status" value="1"/>
</dbReference>
<dbReference type="PROSITE" id="PS00108">
    <property type="entry name" value="PROTEIN_KINASE_ST"/>
    <property type="match status" value="1"/>
</dbReference>
<evidence type="ECO:0000256" key="3">
    <source>
        <dbReference type="ARBA" id="ARBA00022777"/>
    </source>
</evidence>
<sequence>MKAEPDHSRQGPPLQVLLEALTGLESAVERESFLDFTCRGEPELRTRLERLLLLQPSAEAFFENDPGGGEERWSDEPEDGREGVGMRIGRYRLLGRLGEGGCGVVYLAEQEEPVKRRVALKIIRLGMDTENVIARFELERQALAMMDHPNIARVLDVGATRTGRPFFVMQLVDGEKITDYCNAKRLGIRERVALGIRICQAVQHAHQKGVIHRDIKPSNILVWEHDGEAVPKVIDFGIAKATGTGLDEQATYTVDGQFVGTPAFMSPEQALGRGWDVDTRTDVYSLGALLYELLSGRPPFEPARLREAGVEEIRRILEEVEPKSLSHAVESMSEEERQKVAGERSCETGKLAGSLRGDLDRIVMKAMAKDRQRRYSGADALAADLTCFLQDEPVAARPPGGWYRLRKLVRRNKGVFAAGALIFASLVLGLGAATAMYFRANRAREGAEMARKNEEVLRRKAEIGQNIAHAAVLVRYGKFEEADALLAAIPPASAEPSLESAETFRSLGLWHAREGRWKDAAERFSGLAYSLTGADSSDTDAVSLNLQPAASSLCEAGDFEAYRRLRMMALERFGGTSHPVVAEQVLKACLLQPADERLLSKLARLEALMRQVELSETGARDENLRAWREFAIALFEYRQGRFSEALDWLDRVMASPSENLARRSIALALRAMALEHQNRHSEAVADLEAARHIVVNRFASEPSIFDVWEPVWQDWVNVRLLVREAEGVVGSL</sequence>
<dbReference type="SUPFAM" id="SSF56112">
    <property type="entry name" value="Protein kinase-like (PK-like)"/>
    <property type="match status" value="1"/>
</dbReference>
<keyword evidence="8" id="KW-1185">Reference proteome</keyword>
<keyword evidence="5" id="KW-1133">Transmembrane helix</keyword>
<comment type="caution">
    <text evidence="7">The sequence shown here is derived from an EMBL/GenBank/DDBJ whole genome shotgun (WGS) entry which is preliminary data.</text>
</comment>
<evidence type="ECO:0000259" key="6">
    <source>
        <dbReference type="PROSITE" id="PS50011"/>
    </source>
</evidence>
<keyword evidence="5" id="KW-0472">Membrane</keyword>
<feature type="transmembrane region" description="Helical" evidence="5">
    <location>
        <begin position="414"/>
        <end position="438"/>
    </location>
</feature>
<protein>
    <recommendedName>
        <fullName evidence="6">Protein kinase domain-containing protein</fullName>
    </recommendedName>
</protein>
<keyword evidence="5" id="KW-0812">Transmembrane</keyword>
<dbReference type="GO" id="GO:0005524">
    <property type="term" value="F:ATP binding"/>
    <property type="evidence" value="ECO:0007669"/>
    <property type="project" value="UniProtKB-KW"/>
</dbReference>
<keyword evidence="4" id="KW-0067">ATP-binding</keyword>
<dbReference type="CDD" id="cd14014">
    <property type="entry name" value="STKc_PknB_like"/>
    <property type="match status" value="1"/>
</dbReference>
<gene>
    <name evidence="7" type="ORF">HNR46_001099</name>
</gene>
<dbReference type="Gene3D" id="1.25.40.10">
    <property type="entry name" value="Tetratricopeptide repeat domain"/>
    <property type="match status" value="1"/>
</dbReference>
<evidence type="ECO:0000256" key="2">
    <source>
        <dbReference type="ARBA" id="ARBA00022741"/>
    </source>
</evidence>
<reference evidence="7 8" key="1">
    <citation type="submission" date="2020-08" db="EMBL/GenBank/DDBJ databases">
        <title>Genomic Encyclopedia of Type Strains, Phase IV (KMG-IV): sequencing the most valuable type-strain genomes for metagenomic binning, comparative biology and taxonomic classification.</title>
        <authorList>
            <person name="Goeker M."/>
        </authorList>
    </citation>
    <scope>NUCLEOTIDE SEQUENCE [LARGE SCALE GENOMIC DNA]</scope>
    <source>
        <strain evidence="7 8">YC6886</strain>
    </source>
</reference>
<accession>A0A840UYQ2</accession>
<name>A0A840UYQ2_9BACT</name>
<dbReference type="SMART" id="SM00220">
    <property type="entry name" value="S_TKc"/>
    <property type="match status" value="1"/>
</dbReference>
<evidence type="ECO:0000256" key="1">
    <source>
        <dbReference type="ARBA" id="ARBA00022679"/>
    </source>
</evidence>
<dbReference type="EMBL" id="JACHFD010000004">
    <property type="protein sequence ID" value="MBB5350865.1"/>
    <property type="molecule type" value="Genomic_DNA"/>
</dbReference>
<feature type="domain" description="Protein kinase" evidence="6">
    <location>
        <begin position="91"/>
        <end position="389"/>
    </location>
</feature>
<keyword evidence="2" id="KW-0547">Nucleotide-binding</keyword>
<evidence type="ECO:0000313" key="7">
    <source>
        <dbReference type="EMBL" id="MBB5350865.1"/>
    </source>
</evidence>
<dbReference type="AlphaFoldDB" id="A0A840UYQ2"/>
<evidence type="ECO:0000313" key="8">
    <source>
        <dbReference type="Proteomes" id="UP000557717"/>
    </source>
</evidence>
<dbReference type="Gene3D" id="1.10.510.10">
    <property type="entry name" value="Transferase(Phosphotransferase) domain 1"/>
    <property type="match status" value="1"/>
</dbReference>
<dbReference type="PANTHER" id="PTHR43289:SF6">
    <property type="entry name" value="SERINE_THREONINE-PROTEIN KINASE NEKL-3"/>
    <property type="match status" value="1"/>
</dbReference>
<dbReference type="PROSITE" id="PS50011">
    <property type="entry name" value="PROTEIN_KINASE_DOM"/>
    <property type="match status" value="1"/>
</dbReference>